<keyword evidence="5" id="KW-1185">Reference proteome</keyword>
<dbReference type="Gene3D" id="3.80.10.10">
    <property type="entry name" value="Ribonuclease Inhibitor"/>
    <property type="match status" value="1"/>
</dbReference>
<keyword evidence="1" id="KW-0433">Leucine-rich repeat</keyword>
<keyword evidence="3" id="KW-0677">Repeat</keyword>
<dbReference type="InterPro" id="IPR050328">
    <property type="entry name" value="Dev_Immune_Receptor"/>
</dbReference>
<accession>A0A813WSF8</accession>
<evidence type="ECO:0000256" key="3">
    <source>
        <dbReference type="ARBA" id="ARBA00022737"/>
    </source>
</evidence>
<comment type="caution">
    <text evidence="4">The sequence shown here is derived from an EMBL/GenBank/DDBJ whole genome shotgun (WGS) entry which is preliminary data.</text>
</comment>
<dbReference type="Proteomes" id="UP000663879">
    <property type="component" value="Unassembled WGS sequence"/>
</dbReference>
<dbReference type="InterPro" id="IPR001611">
    <property type="entry name" value="Leu-rich_rpt"/>
</dbReference>
<reference evidence="4" key="1">
    <citation type="submission" date="2021-02" db="EMBL/GenBank/DDBJ databases">
        <authorList>
            <person name="Nowell W R."/>
        </authorList>
    </citation>
    <scope>NUCLEOTIDE SEQUENCE</scope>
    <source>
        <strain evidence="4">Ploen Becks lab</strain>
    </source>
</reference>
<sequence>MNRKKDEILKYYNDLINSIDIKCEKSIIIFNSAEIENEINSKREKFIAKIKEILNINLKNLSLEQENLPFNQKFCFLLTNNSKKPKDTFDFKKVIGKLVITNEFLSKKIINKLINNETFGHFKTFQETAKFRVFRELLNQYDSLNDSIIDLTDLNKNQIDFLYIFDPENKLNHNDLDFISNSVEKIQEFLLRVEDVKKLPKLDSFRNLKKLSLELFDLEKIKQNDFISLESLVELEIKCQNVDSIEKNSFIQLKNLKKLSINESKIEHLESEIFNGLNELKILNLKQNKISILEENCFKLLNNLEVLILNEYSIEEIESSVFEDLPNLKTLELSTSGDEINLESCENLEILDLNQDKLKNIEVSAENQIRFLNIRNCNIEKLELLNKFNQLEYLDLSVVKNISNSFHKINLPSLKYLALRCKIVPIFGSNFSSLQGLELVDAKTLLRDSYIHLKNLEYLQLTRIDSTFLKKLEDMSFFVGIKKLKYFSVISKNLVKYEAKMKMVQEIKSHLFEISSEVFTQGIDELQ</sequence>
<evidence type="ECO:0000313" key="5">
    <source>
        <dbReference type="Proteomes" id="UP000663879"/>
    </source>
</evidence>
<dbReference type="SUPFAM" id="SSF52058">
    <property type="entry name" value="L domain-like"/>
    <property type="match status" value="1"/>
</dbReference>
<evidence type="ECO:0000256" key="2">
    <source>
        <dbReference type="ARBA" id="ARBA00022729"/>
    </source>
</evidence>
<dbReference type="SMART" id="SM00369">
    <property type="entry name" value="LRR_TYP"/>
    <property type="match status" value="3"/>
</dbReference>
<name>A0A813WSF8_9BILA</name>
<dbReference type="EMBL" id="CAJNOC010001381">
    <property type="protein sequence ID" value="CAF0859960.1"/>
    <property type="molecule type" value="Genomic_DNA"/>
</dbReference>
<keyword evidence="2" id="KW-0732">Signal</keyword>
<dbReference type="AlphaFoldDB" id="A0A813WSF8"/>
<dbReference type="InterPro" id="IPR003591">
    <property type="entry name" value="Leu-rich_rpt_typical-subtyp"/>
</dbReference>
<dbReference type="GO" id="GO:0005615">
    <property type="term" value="C:extracellular space"/>
    <property type="evidence" value="ECO:0007669"/>
    <property type="project" value="TreeGrafter"/>
</dbReference>
<gene>
    <name evidence="4" type="ORF">OXX778_LOCUS9387</name>
</gene>
<dbReference type="PANTHER" id="PTHR24373">
    <property type="entry name" value="SLIT RELATED LEUCINE-RICH REPEAT NEURONAL PROTEIN"/>
    <property type="match status" value="1"/>
</dbReference>
<evidence type="ECO:0000256" key="1">
    <source>
        <dbReference type="ARBA" id="ARBA00022614"/>
    </source>
</evidence>
<dbReference type="InterPro" id="IPR032675">
    <property type="entry name" value="LRR_dom_sf"/>
</dbReference>
<evidence type="ECO:0000313" key="4">
    <source>
        <dbReference type="EMBL" id="CAF0859960.1"/>
    </source>
</evidence>
<dbReference type="PANTHER" id="PTHR24373:SF370">
    <property type="entry name" value="FISH-LIPS, ISOFORM E"/>
    <property type="match status" value="1"/>
</dbReference>
<dbReference type="OrthoDB" id="676979at2759"/>
<protein>
    <submittedName>
        <fullName evidence="4">Uncharacterized protein</fullName>
    </submittedName>
</protein>
<proteinExistence type="predicted"/>
<organism evidence="4 5">
    <name type="scientific">Brachionus calyciflorus</name>
    <dbReference type="NCBI Taxonomy" id="104777"/>
    <lineage>
        <taxon>Eukaryota</taxon>
        <taxon>Metazoa</taxon>
        <taxon>Spiralia</taxon>
        <taxon>Gnathifera</taxon>
        <taxon>Rotifera</taxon>
        <taxon>Eurotatoria</taxon>
        <taxon>Monogononta</taxon>
        <taxon>Pseudotrocha</taxon>
        <taxon>Ploima</taxon>
        <taxon>Brachionidae</taxon>
        <taxon>Brachionus</taxon>
    </lineage>
</organism>
<dbReference type="Pfam" id="PF13855">
    <property type="entry name" value="LRR_8"/>
    <property type="match status" value="1"/>
</dbReference>
<dbReference type="GO" id="GO:0031012">
    <property type="term" value="C:extracellular matrix"/>
    <property type="evidence" value="ECO:0007669"/>
    <property type="project" value="TreeGrafter"/>
</dbReference>